<organism evidence="1 2">
    <name type="scientific">Hymenobacter volaticus</name>
    <dbReference type="NCBI Taxonomy" id="2932254"/>
    <lineage>
        <taxon>Bacteria</taxon>
        <taxon>Pseudomonadati</taxon>
        <taxon>Bacteroidota</taxon>
        <taxon>Cytophagia</taxon>
        <taxon>Cytophagales</taxon>
        <taxon>Hymenobacteraceae</taxon>
        <taxon>Hymenobacter</taxon>
    </lineage>
</organism>
<gene>
    <name evidence="1" type="ORF">MUN86_10875</name>
</gene>
<proteinExistence type="predicted"/>
<sequence>MQQFSTPDYLTITYRDDLRMVVARWLRPTSSVETREGYNFILKAGIHFKCPYWLLDGRRRLPADAETTNWGLFEFFPQLSAQMGQRVYLSQLLSPSYQQATDAIPAFHQLESTSQTYQMRRFNDEALAVEWLRTRQQHVLQPS</sequence>
<dbReference type="RefSeq" id="WP_245125248.1">
    <property type="nucleotide sequence ID" value="NZ_CP095061.1"/>
</dbReference>
<accession>A0ABY4GD21</accession>
<reference evidence="1" key="1">
    <citation type="submission" date="2022-04" db="EMBL/GenBank/DDBJ databases">
        <title>Hymenobacter sp. isolated from the air.</title>
        <authorList>
            <person name="Won M."/>
            <person name="Lee C.-M."/>
            <person name="Woen H.-Y."/>
            <person name="Kwon S.-W."/>
        </authorList>
    </citation>
    <scope>NUCLEOTIDE SEQUENCE</scope>
    <source>
        <strain evidence="1">5420S-77</strain>
    </source>
</reference>
<dbReference type="EMBL" id="CP095061">
    <property type="protein sequence ID" value="UOQ68304.1"/>
    <property type="molecule type" value="Genomic_DNA"/>
</dbReference>
<evidence type="ECO:0008006" key="3">
    <source>
        <dbReference type="Google" id="ProtNLM"/>
    </source>
</evidence>
<name>A0ABY4GD21_9BACT</name>
<evidence type="ECO:0000313" key="1">
    <source>
        <dbReference type="EMBL" id="UOQ68304.1"/>
    </source>
</evidence>
<protein>
    <recommendedName>
        <fullName evidence="3">STAS/SEC14 domain-containing protein</fullName>
    </recommendedName>
</protein>
<evidence type="ECO:0000313" key="2">
    <source>
        <dbReference type="Proteomes" id="UP000830401"/>
    </source>
</evidence>
<keyword evidence="2" id="KW-1185">Reference proteome</keyword>
<dbReference type="Proteomes" id="UP000830401">
    <property type="component" value="Chromosome"/>
</dbReference>